<dbReference type="Gene3D" id="3.30.460.10">
    <property type="entry name" value="Beta Polymerase, domain 2"/>
    <property type="match status" value="1"/>
</dbReference>
<dbReference type="EMBL" id="JAFBIT010000001">
    <property type="protein sequence ID" value="MCF2651341.1"/>
    <property type="molecule type" value="Genomic_DNA"/>
</dbReference>
<dbReference type="InterPro" id="IPR043519">
    <property type="entry name" value="NT_sf"/>
</dbReference>
<evidence type="ECO:0000313" key="4">
    <source>
        <dbReference type="EMBL" id="MCF2651341.1"/>
    </source>
</evidence>
<dbReference type="Pfam" id="PF13427">
    <property type="entry name" value="AadA_C"/>
    <property type="match status" value="1"/>
</dbReference>
<dbReference type="SUPFAM" id="SSF81301">
    <property type="entry name" value="Nucleotidyltransferase"/>
    <property type="match status" value="1"/>
</dbReference>
<evidence type="ECO:0000259" key="2">
    <source>
        <dbReference type="Pfam" id="PF01909"/>
    </source>
</evidence>
<protein>
    <submittedName>
        <fullName evidence="4">DUF4111 domain-containing protein</fullName>
    </submittedName>
</protein>
<dbReference type="Proteomes" id="UP001299220">
    <property type="component" value="Unassembled WGS sequence"/>
</dbReference>
<proteinExistence type="predicted"/>
<accession>A0ABS9CJL6</accession>
<dbReference type="CDD" id="cd05403">
    <property type="entry name" value="NT_KNTase_like"/>
    <property type="match status" value="1"/>
</dbReference>
<comment type="caution">
    <text evidence="4">The sequence shown here is derived from an EMBL/GenBank/DDBJ whole genome shotgun (WGS) entry which is preliminary data.</text>
</comment>
<dbReference type="Pfam" id="PF01909">
    <property type="entry name" value="NTP_transf_2"/>
    <property type="match status" value="1"/>
</dbReference>
<reference evidence="4 5" key="1">
    <citation type="submission" date="2020-12" db="EMBL/GenBank/DDBJ databases">
        <title>Whole genome sequences of gut porcine anaerobes.</title>
        <authorList>
            <person name="Kubasova T."/>
            <person name="Jahodarova E."/>
            <person name="Rychlik I."/>
        </authorList>
    </citation>
    <scope>NUCLEOTIDE SEQUENCE [LARGE SCALE GENOMIC DNA]</scope>
    <source>
        <strain evidence="4 5">An867</strain>
    </source>
</reference>
<feature type="domain" description="Adenylyltransferase AadA C-terminal" evidence="3">
    <location>
        <begin position="160"/>
        <end position="260"/>
    </location>
</feature>
<evidence type="ECO:0000256" key="1">
    <source>
        <dbReference type="ARBA" id="ARBA00022679"/>
    </source>
</evidence>
<organism evidence="4 5">
    <name type="scientific">Anaeromassilibacillus senegalensis</name>
    <dbReference type="NCBI Taxonomy" id="1673717"/>
    <lineage>
        <taxon>Bacteria</taxon>
        <taxon>Bacillati</taxon>
        <taxon>Bacillota</taxon>
        <taxon>Clostridia</taxon>
        <taxon>Eubacteriales</taxon>
        <taxon>Acutalibacteraceae</taxon>
        <taxon>Anaeromassilibacillus</taxon>
    </lineage>
</organism>
<evidence type="ECO:0000259" key="3">
    <source>
        <dbReference type="Pfam" id="PF13427"/>
    </source>
</evidence>
<sequence length="266" mass="30586">MTLETMNTISDRVHAQLDRVTEIWKQALGEALTGVYLHGSLVLGAFREGVSDLDLLVVCRERLPREKRLEIVRQIMEADGKPCPLEMSAVCLSDLRPWRHPVRCQFHYSDFWTARYREMLSGKIGAHFLLDEDFEDPDITCHVKLTRQSGICLYGEAIDTVFPPVPEVDFWQSISADVHDYDFNAYEPRYFASNILILGRVLSYKVEHRILSKYEAGVWTAEHVPEALRPVVLDALDAWYTGREMRETDPALLDALKNYLIDAIEN</sequence>
<feature type="domain" description="Polymerase nucleotidyl transferase" evidence="2">
    <location>
        <begin position="18"/>
        <end position="70"/>
    </location>
</feature>
<dbReference type="InterPro" id="IPR002934">
    <property type="entry name" value="Polymerase_NTP_transf_dom"/>
</dbReference>
<keyword evidence="1" id="KW-0808">Transferase</keyword>
<dbReference type="RefSeq" id="WP_235322278.1">
    <property type="nucleotide sequence ID" value="NZ_JAFBIT010000001.1"/>
</dbReference>
<evidence type="ECO:0000313" key="5">
    <source>
        <dbReference type="Proteomes" id="UP001299220"/>
    </source>
</evidence>
<name>A0ABS9CJL6_9FIRM</name>
<keyword evidence="5" id="KW-1185">Reference proteome</keyword>
<gene>
    <name evidence="4" type="ORF">JQM67_01800</name>
</gene>
<dbReference type="InterPro" id="IPR025184">
    <property type="entry name" value="AadA_C"/>
</dbReference>